<name>A0A7Z2VRD9_9BACL</name>
<dbReference type="InterPro" id="IPR041522">
    <property type="entry name" value="CdaR_GGDEF"/>
</dbReference>
<dbReference type="SMART" id="SM00342">
    <property type="entry name" value="HTH_ARAC"/>
    <property type="match status" value="1"/>
</dbReference>
<dbReference type="PRINTS" id="PR00032">
    <property type="entry name" value="HTHARAC"/>
</dbReference>
<evidence type="ECO:0000256" key="2">
    <source>
        <dbReference type="ARBA" id="ARBA00023125"/>
    </source>
</evidence>
<gene>
    <name evidence="8" type="ORF">HH215_34500</name>
</gene>
<keyword evidence="2" id="KW-0238">DNA-binding</keyword>
<organism evidence="8 9">
    <name type="scientific">Cohnella herbarum</name>
    <dbReference type="NCBI Taxonomy" id="2728023"/>
    <lineage>
        <taxon>Bacteria</taxon>
        <taxon>Bacillati</taxon>
        <taxon>Bacillota</taxon>
        <taxon>Bacilli</taxon>
        <taxon>Bacillales</taxon>
        <taxon>Paenibacillaceae</taxon>
        <taxon>Cohnella</taxon>
    </lineage>
</organism>
<dbReference type="InterPro" id="IPR001789">
    <property type="entry name" value="Sig_transdc_resp-reg_receiver"/>
</dbReference>
<dbReference type="CDD" id="cd17536">
    <property type="entry name" value="REC_YesN-like"/>
    <property type="match status" value="1"/>
</dbReference>
<dbReference type="Proteomes" id="UP000502248">
    <property type="component" value="Chromosome"/>
</dbReference>
<dbReference type="AlphaFoldDB" id="A0A7Z2VRD9"/>
<keyword evidence="9" id="KW-1185">Reference proteome</keyword>
<dbReference type="PANTHER" id="PTHR43280:SF2">
    <property type="entry name" value="HTH-TYPE TRANSCRIPTIONAL REGULATOR EXSA"/>
    <property type="match status" value="1"/>
</dbReference>
<evidence type="ECO:0000259" key="7">
    <source>
        <dbReference type="PROSITE" id="PS50887"/>
    </source>
</evidence>
<dbReference type="PROSITE" id="PS01124">
    <property type="entry name" value="HTH_ARAC_FAMILY_2"/>
    <property type="match status" value="1"/>
</dbReference>
<dbReference type="InterPro" id="IPR018060">
    <property type="entry name" value="HTH_AraC"/>
</dbReference>
<dbReference type="SMART" id="SM00448">
    <property type="entry name" value="REC"/>
    <property type="match status" value="1"/>
</dbReference>
<dbReference type="PANTHER" id="PTHR43280">
    <property type="entry name" value="ARAC-FAMILY TRANSCRIPTIONAL REGULATOR"/>
    <property type="match status" value="1"/>
</dbReference>
<dbReference type="PROSITE" id="PS50110">
    <property type="entry name" value="RESPONSE_REGULATORY"/>
    <property type="match status" value="1"/>
</dbReference>
<dbReference type="GO" id="GO:0000160">
    <property type="term" value="P:phosphorelay signal transduction system"/>
    <property type="evidence" value="ECO:0007669"/>
    <property type="project" value="InterPro"/>
</dbReference>
<keyword evidence="1" id="KW-0805">Transcription regulation</keyword>
<dbReference type="InterPro" id="IPR009057">
    <property type="entry name" value="Homeodomain-like_sf"/>
</dbReference>
<evidence type="ECO:0000259" key="5">
    <source>
        <dbReference type="PROSITE" id="PS01124"/>
    </source>
</evidence>
<sequence>MLRLLIVDDEFHIREGLKHLVAQTGLPIEIAAFAEDGETALRLFGEERPDIAILDINLPDMSGLEVARQIRERGEDTPLLFLTGYESLTYIREAIGLQAVDYLLKPVANDELAIGLKRAQESVEKNRKAVAGWEHWNGKQRSNAQEYALLDLLLQRRSVEDTIGDLHDWIRFPLEPGTPYVVMCCDLDVIPSRVSAGDERQLYGYAFSKLAMEAASMVAGTVGAAIAPDRVIIVLPNVDGRTIAAVSQQVRSVLQDYMDISVTVGISAVAPNLNRLPEAYREALRAAEHKGWVGNGQVIPYESVRIVETTQHALLDKELILISEIRAGNDGAVVAILQEWSAQLAELPSRQVKIMATQLVLFVMRVVQSQSLMLLPEDNRDESWHDPLLALNQMHNANDMIRFVTNYFIQVGRCIRDSREAVVPRMFEQAKTWIREHLHEDVSLIGLSRHLHLSPKYLSSRFKQVTGECFADFLTRVRFERARELLLDSERKVGEVAEAVGFGDTNYFSIAFKKNTGFTPTEFRKRYL</sequence>
<dbReference type="PROSITE" id="PS50887">
    <property type="entry name" value="GGDEF"/>
    <property type="match status" value="1"/>
</dbReference>
<dbReference type="GO" id="GO:0043565">
    <property type="term" value="F:sequence-specific DNA binding"/>
    <property type="evidence" value="ECO:0007669"/>
    <property type="project" value="InterPro"/>
</dbReference>
<dbReference type="InterPro" id="IPR000160">
    <property type="entry name" value="GGDEF_dom"/>
</dbReference>
<feature type="domain" description="Response regulatory" evidence="6">
    <location>
        <begin position="3"/>
        <end position="120"/>
    </location>
</feature>
<dbReference type="SUPFAM" id="SSF46689">
    <property type="entry name" value="Homeodomain-like"/>
    <property type="match status" value="2"/>
</dbReference>
<evidence type="ECO:0000313" key="8">
    <source>
        <dbReference type="EMBL" id="QJD87804.1"/>
    </source>
</evidence>
<dbReference type="Pfam" id="PF00072">
    <property type="entry name" value="Response_reg"/>
    <property type="match status" value="1"/>
</dbReference>
<evidence type="ECO:0000313" key="9">
    <source>
        <dbReference type="Proteomes" id="UP000502248"/>
    </source>
</evidence>
<dbReference type="RefSeq" id="WP_169284046.1">
    <property type="nucleotide sequence ID" value="NZ_CP051680.1"/>
</dbReference>
<feature type="modified residue" description="4-aspartylphosphate" evidence="4">
    <location>
        <position position="55"/>
    </location>
</feature>
<dbReference type="InterPro" id="IPR020449">
    <property type="entry name" value="Tscrpt_reg_AraC-type_HTH"/>
</dbReference>
<dbReference type="GO" id="GO:0003700">
    <property type="term" value="F:DNA-binding transcription factor activity"/>
    <property type="evidence" value="ECO:0007669"/>
    <property type="project" value="InterPro"/>
</dbReference>
<evidence type="ECO:0000256" key="4">
    <source>
        <dbReference type="PROSITE-ProRule" id="PRU00169"/>
    </source>
</evidence>
<evidence type="ECO:0000256" key="1">
    <source>
        <dbReference type="ARBA" id="ARBA00023015"/>
    </source>
</evidence>
<keyword evidence="4" id="KW-0597">Phosphoprotein</keyword>
<dbReference type="SUPFAM" id="SSF52172">
    <property type="entry name" value="CheY-like"/>
    <property type="match status" value="1"/>
</dbReference>
<dbReference type="InterPro" id="IPR011006">
    <property type="entry name" value="CheY-like_superfamily"/>
</dbReference>
<evidence type="ECO:0000256" key="3">
    <source>
        <dbReference type="ARBA" id="ARBA00023163"/>
    </source>
</evidence>
<reference evidence="8 9" key="1">
    <citation type="submission" date="2020-04" db="EMBL/GenBank/DDBJ databases">
        <title>Genome sequencing of novel species.</title>
        <authorList>
            <person name="Heo J."/>
            <person name="Kim S.-J."/>
            <person name="Kim J.-S."/>
            <person name="Hong S.-B."/>
            <person name="Kwon S.-W."/>
        </authorList>
    </citation>
    <scope>NUCLEOTIDE SEQUENCE [LARGE SCALE GENOMIC DNA]</scope>
    <source>
        <strain evidence="8 9">MFER-1</strain>
    </source>
</reference>
<dbReference type="EMBL" id="CP051680">
    <property type="protein sequence ID" value="QJD87804.1"/>
    <property type="molecule type" value="Genomic_DNA"/>
</dbReference>
<feature type="domain" description="GGDEF" evidence="7">
    <location>
        <begin position="178"/>
        <end position="303"/>
    </location>
</feature>
<accession>A0A7Z2VRD9</accession>
<feature type="domain" description="HTH araC/xylS-type" evidence="5">
    <location>
        <begin position="428"/>
        <end position="526"/>
    </location>
</feature>
<dbReference type="Gene3D" id="3.40.50.2300">
    <property type="match status" value="1"/>
</dbReference>
<dbReference type="Pfam" id="PF17853">
    <property type="entry name" value="GGDEF_2"/>
    <property type="match status" value="1"/>
</dbReference>
<proteinExistence type="predicted"/>
<dbReference type="KEGG" id="cheb:HH215_34500"/>
<dbReference type="Pfam" id="PF12833">
    <property type="entry name" value="HTH_18"/>
    <property type="match status" value="1"/>
</dbReference>
<keyword evidence="3" id="KW-0804">Transcription</keyword>
<dbReference type="Gene3D" id="1.10.10.60">
    <property type="entry name" value="Homeodomain-like"/>
    <property type="match status" value="2"/>
</dbReference>
<protein>
    <submittedName>
        <fullName evidence="8">Response regulator</fullName>
    </submittedName>
</protein>
<evidence type="ECO:0000259" key="6">
    <source>
        <dbReference type="PROSITE" id="PS50110"/>
    </source>
</evidence>